<feature type="compositionally biased region" description="Basic and acidic residues" evidence="1">
    <location>
        <begin position="137"/>
        <end position="150"/>
    </location>
</feature>
<gene>
    <name evidence="2" type="ORF">BWD09_10375</name>
</gene>
<evidence type="ECO:0000256" key="1">
    <source>
        <dbReference type="SAM" id="MobiDB-lite"/>
    </source>
</evidence>
<dbReference type="RefSeq" id="WP_085366747.1">
    <property type="nucleotide sequence ID" value="NZ_CAUJPZ010000046.1"/>
</dbReference>
<reference evidence="3" key="1">
    <citation type="submission" date="2017-01" db="EMBL/GenBank/DDBJ databases">
        <authorList>
            <person name="Wolfgang W.J."/>
            <person name="Cole J."/>
            <person name="Wroblewski D."/>
            <person name="Mcginnis J."/>
            <person name="Musser K.A."/>
        </authorList>
    </citation>
    <scope>NUCLEOTIDE SEQUENCE [LARGE SCALE GENOMIC DNA]</scope>
    <source>
        <strain evidence="3">DSM 19151</strain>
    </source>
</reference>
<organism evidence="2 3">
    <name type="scientific">Neisseria dentiae</name>
    <dbReference type="NCBI Taxonomy" id="194197"/>
    <lineage>
        <taxon>Bacteria</taxon>
        <taxon>Pseudomonadati</taxon>
        <taxon>Pseudomonadota</taxon>
        <taxon>Betaproteobacteria</taxon>
        <taxon>Neisseriales</taxon>
        <taxon>Neisseriaceae</taxon>
        <taxon>Neisseria</taxon>
    </lineage>
</organism>
<proteinExistence type="predicted"/>
<accession>A0A1X3D3J1</accession>
<evidence type="ECO:0000313" key="3">
    <source>
        <dbReference type="Proteomes" id="UP000193118"/>
    </source>
</evidence>
<keyword evidence="3" id="KW-1185">Reference proteome</keyword>
<protein>
    <submittedName>
        <fullName evidence="2">Uncharacterized protein</fullName>
    </submittedName>
</protein>
<name>A0A1X3D3J1_9NEIS</name>
<dbReference type="STRING" id="194197.BWD09_10375"/>
<dbReference type="GeneID" id="94581039"/>
<dbReference type="AlphaFoldDB" id="A0A1X3D3J1"/>
<dbReference type="EMBL" id="MTBO01000034">
    <property type="protein sequence ID" value="OSI14499.1"/>
    <property type="molecule type" value="Genomic_DNA"/>
</dbReference>
<evidence type="ECO:0000313" key="2">
    <source>
        <dbReference type="EMBL" id="OSI14499.1"/>
    </source>
</evidence>
<feature type="region of interest" description="Disordered" evidence="1">
    <location>
        <begin position="136"/>
        <end position="181"/>
    </location>
</feature>
<sequence length="212" mass="24639">MMETKTYEFNLDLDAIAEAAAALEKQLQIRRDYYKDRGSDWMSGMFDWLIYTHTPIFTVCKNKEIDQPFNLDGFLVRRSRVAASEIMMDPNEGTEELFSRLADLLQGGIPFREFDETPYARSDSYPEKLLPLLKAQAAKERQEREQRAKEQAQQQEAGTQPQEKAVESTFIPNPDYSDPKQNIYMQNSDLFQPNKEPLAFRIGQWLARLLGR</sequence>
<comment type="caution">
    <text evidence="2">The sequence shown here is derived from an EMBL/GenBank/DDBJ whole genome shotgun (WGS) entry which is preliminary data.</text>
</comment>
<dbReference type="Proteomes" id="UP000193118">
    <property type="component" value="Unassembled WGS sequence"/>
</dbReference>